<evidence type="ECO:0000256" key="2">
    <source>
        <dbReference type="SAM" id="MobiDB-lite"/>
    </source>
</evidence>
<feature type="coiled-coil region" evidence="1">
    <location>
        <begin position="69"/>
        <end position="124"/>
    </location>
</feature>
<reference evidence="4" key="1">
    <citation type="submission" date="2021-01" db="EMBL/GenBank/DDBJ databases">
        <authorList>
            <person name="Corre E."/>
            <person name="Pelletier E."/>
            <person name="Niang G."/>
            <person name="Scheremetjew M."/>
            <person name="Finn R."/>
            <person name="Kale V."/>
            <person name="Holt S."/>
            <person name="Cochrane G."/>
            <person name="Meng A."/>
            <person name="Brown T."/>
            <person name="Cohen L."/>
        </authorList>
    </citation>
    <scope>NUCLEOTIDE SEQUENCE</scope>
    <source>
        <strain evidence="4">NY070348D</strain>
    </source>
</reference>
<feature type="compositionally biased region" description="Low complexity" evidence="2">
    <location>
        <begin position="205"/>
        <end position="219"/>
    </location>
</feature>
<accession>A0A7S2RDE0</accession>
<gene>
    <name evidence="3" type="ORF">QSP1433_LOCUS2264</name>
    <name evidence="4" type="ORF">QSP1433_LOCUS2265</name>
</gene>
<keyword evidence="1" id="KW-0175">Coiled coil</keyword>
<dbReference type="AlphaFoldDB" id="A0A7S2RDE0"/>
<proteinExistence type="predicted"/>
<protein>
    <recommendedName>
        <fullName evidence="5">BZIP domain-containing protein</fullName>
    </recommendedName>
</protein>
<feature type="region of interest" description="Disordered" evidence="2">
    <location>
        <begin position="189"/>
        <end position="219"/>
    </location>
</feature>
<evidence type="ECO:0000313" key="3">
    <source>
        <dbReference type="EMBL" id="CAD9667972.1"/>
    </source>
</evidence>
<organism evidence="4">
    <name type="scientific">Mucochytrium quahogii</name>
    <dbReference type="NCBI Taxonomy" id="96639"/>
    <lineage>
        <taxon>Eukaryota</taxon>
        <taxon>Sar</taxon>
        <taxon>Stramenopiles</taxon>
        <taxon>Bigyra</taxon>
        <taxon>Labyrinthulomycetes</taxon>
        <taxon>Thraustochytrida</taxon>
        <taxon>Thraustochytriidae</taxon>
        <taxon>Mucochytrium</taxon>
    </lineage>
</organism>
<evidence type="ECO:0000313" key="4">
    <source>
        <dbReference type="EMBL" id="CAD9667975.1"/>
    </source>
</evidence>
<dbReference type="EMBL" id="HBHK01003844">
    <property type="protein sequence ID" value="CAD9667975.1"/>
    <property type="molecule type" value="Transcribed_RNA"/>
</dbReference>
<feature type="region of interest" description="Disordered" evidence="2">
    <location>
        <begin position="398"/>
        <end position="419"/>
    </location>
</feature>
<feature type="region of interest" description="Disordered" evidence="2">
    <location>
        <begin position="436"/>
        <end position="466"/>
    </location>
</feature>
<name>A0A7S2RDE0_9STRA</name>
<feature type="compositionally biased region" description="Polar residues" evidence="2">
    <location>
        <begin position="436"/>
        <end position="445"/>
    </location>
</feature>
<dbReference type="EMBL" id="HBHK01003843">
    <property type="protein sequence ID" value="CAD9667972.1"/>
    <property type="molecule type" value="Transcribed_RNA"/>
</dbReference>
<sequence>MASYYGYYWNGNGQMGMGGGPVPVQCSVGVQRRGTARTLLPGTLNGTRPVQGEQTVAFAKADDKLAKKRQQLIRKRELSQIRREKKKEEFDKMNDMLQVLTKENKELLAKLDELDGRHKVALKENTRLRSSLKEKDEIISRHVEAKKSRMGEIVRSYSSDSVSIDQEFQVEDDEPVFGDILEELDSLDDNFAVGGDPEDSVPWYSSSGSPMGSTPPGSPLSFVNETRVSGNKRKDTGDPAVGKVAKRKGPQKAVGCLMALIFTVSIFGRSSEPAQVMQNHDHLSVQGLRDASNPVVAFPGGELFLKKRESAHRSREQAEHETAIYKQLQDATKKLISEHGSSETSVRQNLSYKPNDMDLFFRYTQSHMNNSTKTVVLEYMSHLDRMLGNLPYSKTIEKSNNTLRTSTTEQNPKNTKVKTQDSVILCPRAVGYLSGDPSQSMSLAQTKRRSSRKSPTLKPSVPSPKNVTNGKSFLTIYLPSSSINAPNLKLAQKNGYVQLSCRVEDYTVV</sequence>
<dbReference type="CDD" id="cd14686">
    <property type="entry name" value="bZIP"/>
    <property type="match status" value="1"/>
</dbReference>
<evidence type="ECO:0008006" key="5">
    <source>
        <dbReference type="Google" id="ProtNLM"/>
    </source>
</evidence>
<evidence type="ECO:0000256" key="1">
    <source>
        <dbReference type="SAM" id="Coils"/>
    </source>
</evidence>
<feature type="compositionally biased region" description="Polar residues" evidence="2">
    <location>
        <begin position="398"/>
        <end position="414"/>
    </location>
</feature>